<evidence type="ECO:0000313" key="4">
    <source>
        <dbReference type="EMBL" id="RIY35713.1"/>
    </source>
</evidence>
<dbReference type="InterPro" id="IPR050624">
    <property type="entry name" value="HTH-type_Tx_Regulator"/>
</dbReference>
<dbReference type="Gene3D" id="1.10.357.10">
    <property type="entry name" value="Tetracycline Repressor, domain 2"/>
    <property type="match status" value="1"/>
</dbReference>
<dbReference type="OrthoDB" id="9798857at2"/>
<keyword evidence="5" id="KW-1185">Reference proteome</keyword>
<dbReference type="GO" id="GO:0003677">
    <property type="term" value="F:DNA binding"/>
    <property type="evidence" value="ECO:0007669"/>
    <property type="project" value="UniProtKB-UniRule"/>
</dbReference>
<dbReference type="InterPro" id="IPR009057">
    <property type="entry name" value="Homeodomain-like_sf"/>
</dbReference>
<sequence>MAYVKLSVDPHAPKQGDLRVTKTNKLIRSAMIQLLLTKPYEDIIVQDILDLAMVNRATFYKYYTGKDDLVGKMIADLKRRYFDLIRERLETRDFNVFFNKIFPQIFVLREEFLALWKIQTPRHRLYQEMVDIVSKRYLFFSEHAFPQRNPEDTKLQSIMFGNLVMTTMKYFFEAKVDIQHLNIVQQLKNILEMIQFNFASLPDYDQIQAKLIVFNQLDARE</sequence>
<organism evidence="4 5">
    <name type="scientific">Psittacicella hinzii</name>
    <dbReference type="NCBI Taxonomy" id="2028575"/>
    <lineage>
        <taxon>Bacteria</taxon>
        <taxon>Pseudomonadati</taxon>
        <taxon>Pseudomonadota</taxon>
        <taxon>Gammaproteobacteria</taxon>
        <taxon>Pasteurellales</taxon>
        <taxon>Psittacicellaceae</taxon>
        <taxon>Psittacicella</taxon>
    </lineage>
</organism>
<reference evidence="4 5" key="1">
    <citation type="submission" date="2017-08" db="EMBL/GenBank/DDBJ databases">
        <title>Reclassification of Bisgaard taxon 37 and 44.</title>
        <authorList>
            <person name="Christensen H."/>
        </authorList>
    </citation>
    <scope>NUCLEOTIDE SEQUENCE [LARGE SCALE GENOMIC DNA]</scope>
    <source>
        <strain evidence="4 5">111</strain>
    </source>
</reference>
<feature type="domain" description="HTH tetR-type" evidence="3">
    <location>
        <begin position="21"/>
        <end position="81"/>
    </location>
</feature>
<name>A0A3A1YBR7_9GAMM</name>
<feature type="DNA-binding region" description="H-T-H motif" evidence="2">
    <location>
        <begin position="44"/>
        <end position="63"/>
    </location>
</feature>
<dbReference type="SUPFAM" id="SSF46689">
    <property type="entry name" value="Homeodomain-like"/>
    <property type="match status" value="1"/>
</dbReference>
<dbReference type="InterPro" id="IPR001647">
    <property type="entry name" value="HTH_TetR"/>
</dbReference>
<evidence type="ECO:0000313" key="5">
    <source>
        <dbReference type="Proteomes" id="UP000265916"/>
    </source>
</evidence>
<evidence type="ECO:0000259" key="3">
    <source>
        <dbReference type="PROSITE" id="PS50977"/>
    </source>
</evidence>
<proteinExistence type="predicted"/>
<dbReference type="AlphaFoldDB" id="A0A3A1YBR7"/>
<accession>A0A3A1YBR7</accession>
<comment type="caution">
    <text evidence="4">The sequence shown here is derived from an EMBL/GenBank/DDBJ whole genome shotgun (WGS) entry which is preliminary data.</text>
</comment>
<dbReference type="PANTHER" id="PTHR43479">
    <property type="entry name" value="ACREF/ENVCD OPERON REPRESSOR-RELATED"/>
    <property type="match status" value="1"/>
</dbReference>
<dbReference type="EMBL" id="NRJG01000125">
    <property type="protein sequence ID" value="RIY35713.1"/>
    <property type="molecule type" value="Genomic_DNA"/>
</dbReference>
<evidence type="ECO:0000256" key="2">
    <source>
        <dbReference type="PROSITE-ProRule" id="PRU00335"/>
    </source>
</evidence>
<protein>
    <recommendedName>
        <fullName evidence="3">HTH tetR-type domain-containing protein</fullName>
    </recommendedName>
</protein>
<gene>
    <name evidence="4" type="ORF">CKF58_06485</name>
</gene>
<dbReference type="PROSITE" id="PS50977">
    <property type="entry name" value="HTH_TETR_2"/>
    <property type="match status" value="1"/>
</dbReference>
<dbReference type="Proteomes" id="UP000265916">
    <property type="component" value="Unassembled WGS sequence"/>
</dbReference>
<dbReference type="PANTHER" id="PTHR43479:SF7">
    <property type="entry name" value="TETR-FAMILY TRANSCRIPTIONAL REGULATOR"/>
    <property type="match status" value="1"/>
</dbReference>
<evidence type="ECO:0000256" key="1">
    <source>
        <dbReference type="ARBA" id="ARBA00023125"/>
    </source>
</evidence>
<dbReference type="RefSeq" id="WP_119532148.1">
    <property type="nucleotide sequence ID" value="NZ_JBHSSP010000009.1"/>
</dbReference>
<keyword evidence="1 2" id="KW-0238">DNA-binding</keyword>